<reference evidence="1 2" key="1">
    <citation type="submission" date="2024-04" db="EMBL/GenBank/DDBJ databases">
        <title>Tritrichomonas musculus Genome.</title>
        <authorList>
            <person name="Alves-Ferreira E."/>
            <person name="Grigg M."/>
            <person name="Lorenzi H."/>
            <person name="Galac M."/>
        </authorList>
    </citation>
    <scope>NUCLEOTIDE SEQUENCE [LARGE SCALE GENOMIC DNA]</scope>
    <source>
        <strain evidence="1 2">EAF2021</strain>
    </source>
</reference>
<dbReference type="InterPro" id="IPR008979">
    <property type="entry name" value="Galactose-bd-like_sf"/>
</dbReference>
<protein>
    <recommendedName>
        <fullName evidence="3">F5/8 type C domain-containing protein</fullName>
    </recommendedName>
</protein>
<comment type="caution">
    <text evidence="1">The sequence shown here is derived from an EMBL/GenBank/DDBJ whole genome shotgun (WGS) entry which is preliminary data.</text>
</comment>
<sequence>MNKENQQFLLSFDNFKEIPFDKYEKNFTFIVNGKQYQSNRFVADILSPIIREYHYNDESIDHIAINIKEEKSKTSQEENYFTDFLSLINFIPKELDEAKITRYKQYFLQLGNINEYLRLESKTNIDINPQNVIDRLEFLISNIKNSQNYKKEEENTLKSKFISEMIQYASSHFPEISIDKLKKLPLSIIDEIIGNEALKLEDEDALLNFILDLYEENDIYSILFSHVKFEHLSQEMISKFINAFNIDHLNSEIWRRMCQRFILTESKTNEEIKTFELDKKKQFNGIMRYLSEETSGNIHDNGTINITSNSIYRDNDSYHPKNLVDYQTDNYYESKSGVQDATVCFDFKDKLIQISSYSIKTIHLTSYDPEHPRNWVLEVSNDNKAWHAIDEHKDDATLNGANLIKTFNTKIMNEFYRFVRFRQTGVSWTNNYYVRFNLIEFYGKLKQKNAK</sequence>
<dbReference type="Proteomes" id="UP001470230">
    <property type="component" value="Unassembled WGS sequence"/>
</dbReference>
<dbReference type="SUPFAM" id="SSF49785">
    <property type="entry name" value="Galactose-binding domain-like"/>
    <property type="match status" value="1"/>
</dbReference>
<evidence type="ECO:0000313" key="1">
    <source>
        <dbReference type="EMBL" id="KAK8880527.1"/>
    </source>
</evidence>
<evidence type="ECO:0000313" key="2">
    <source>
        <dbReference type="Proteomes" id="UP001470230"/>
    </source>
</evidence>
<proteinExistence type="predicted"/>
<evidence type="ECO:0008006" key="3">
    <source>
        <dbReference type="Google" id="ProtNLM"/>
    </source>
</evidence>
<dbReference type="EMBL" id="JAPFFF010000010">
    <property type="protein sequence ID" value="KAK8880527.1"/>
    <property type="molecule type" value="Genomic_DNA"/>
</dbReference>
<keyword evidence="2" id="KW-1185">Reference proteome</keyword>
<accession>A0ABR2JP99</accession>
<name>A0ABR2JP99_9EUKA</name>
<organism evidence="1 2">
    <name type="scientific">Tritrichomonas musculus</name>
    <dbReference type="NCBI Taxonomy" id="1915356"/>
    <lineage>
        <taxon>Eukaryota</taxon>
        <taxon>Metamonada</taxon>
        <taxon>Parabasalia</taxon>
        <taxon>Tritrichomonadida</taxon>
        <taxon>Tritrichomonadidae</taxon>
        <taxon>Tritrichomonas</taxon>
    </lineage>
</organism>
<dbReference type="Gene3D" id="2.60.120.260">
    <property type="entry name" value="Galactose-binding domain-like"/>
    <property type="match status" value="1"/>
</dbReference>
<gene>
    <name evidence="1" type="ORF">M9Y10_003206</name>
</gene>